<name>A0ABQ9GAB5_9NEOP</name>
<gene>
    <name evidence="2" type="ORF">PR048_030906</name>
</gene>
<dbReference type="Proteomes" id="UP001159363">
    <property type="component" value="Chromosome 13"/>
</dbReference>
<keyword evidence="1" id="KW-1133">Transmembrane helix</keyword>
<keyword evidence="3" id="KW-1185">Reference proteome</keyword>
<keyword evidence="1" id="KW-0472">Membrane</keyword>
<evidence type="ECO:0000313" key="3">
    <source>
        <dbReference type="Proteomes" id="UP001159363"/>
    </source>
</evidence>
<comment type="caution">
    <text evidence="2">The sequence shown here is derived from an EMBL/GenBank/DDBJ whole genome shotgun (WGS) entry which is preliminary data.</text>
</comment>
<dbReference type="EMBL" id="JARBHB010000014">
    <property type="protein sequence ID" value="KAJ8869331.1"/>
    <property type="molecule type" value="Genomic_DNA"/>
</dbReference>
<keyword evidence="1" id="KW-0812">Transmembrane</keyword>
<evidence type="ECO:0000313" key="2">
    <source>
        <dbReference type="EMBL" id="KAJ8869331.1"/>
    </source>
</evidence>
<organism evidence="2 3">
    <name type="scientific">Dryococelus australis</name>
    <dbReference type="NCBI Taxonomy" id="614101"/>
    <lineage>
        <taxon>Eukaryota</taxon>
        <taxon>Metazoa</taxon>
        <taxon>Ecdysozoa</taxon>
        <taxon>Arthropoda</taxon>
        <taxon>Hexapoda</taxon>
        <taxon>Insecta</taxon>
        <taxon>Pterygota</taxon>
        <taxon>Neoptera</taxon>
        <taxon>Polyneoptera</taxon>
        <taxon>Phasmatodea</taxon>
        <taxon>Verophasmatodea</taxon>
        <taxon>Anareolatae</taxon>
        <taxon>Phasmatidae</taxon>
        <taxon>Eurycanthinae</taxon>
        <taxon>Dryococelus</taxon>
    </lineage>
</organism>
<protein>
    <submittedName>
        <fullName evidence="2">Uncharacterized protein</fullName>
    </submittedName>
</protein>
<proteinExistence type="predicted"/>
<sequence>MCQKCSNDIGSSEARIFWDLQHHGGYSEEFEERIVFCTVTVAVKRKAGVSGSFGTTSICGDGTEALEWPSTLLQRHPFDEAADVLSVSEAVKSYVLRAGVLIVSPAGSRVTYTDDRPVTPSTPAPIAASPCPNNTATTVISATTVIIMLLIMAACIVGALLFWVYAMPRIRFFRARRDSSLPLVVQY</sequence>
<reference evidence="2 3" key="1">
    <citation type="submission" date="2023-02" db="EMBL/GenBank/DDBJ databases">
        <title>LHISI_Scaffold_Assembly.</title>
        <authorList>
            <person name="Stuart O.P."/>
            <person name="Cleave R."/>
            <person name="Magrath M.J.L."/>
            <person name="Mikheyev A.S."/>
        </authorList>
    </citation>
    <scope>NUCLEOTIDE SEQUENCE [LARGE SCALE GENOMIC DNA]</scope>
    <source>
        <strain evidence="2">Daus_M_001</strain>
        <tissue evidence="2">Leg muscle</tissue>
    </source>
</reference>
<evidence type="ECO:0000256" key="1">
    <source>
        <dbReference type="SAM" id="Phobius"/>
    </source>
</evidence>
<feature type="transmembrane region" description="Helical" evidence="1">
    <location>
        <begin position="139"/>
        <end position="166"/>
    </location>
</feature>
<accession>A0ABQ9GAB5</accession>